<evidence type="ECO:0000313" key="2">
    <source>
        <dbReference type="EMBL" id="JAP90989.1"/>
    </source>
</evidence>
<reference evidence="2" key="1">
    <citation type="submission" date="2015-07" db="EMBL/GenBank/DDBJ databases">
        <title>Adaptation to a free-living lifestyle via gene acquisitions in the diplomonad Trepomonas sp. PC1.</title>
        <authorList>
            <person name="Xu F."/>
            <person name="Jerlstrom-Hultqvist J."/>
            <person name="Kolisko M."/>
            <person name="Simpson A.G.B."/>
            <person name="Roger A.J."/>
            <person name="Svard S.G."/>
            <person name="Andersson J.O."/>
        </authorList>
    </citation>
    <scope>NUCLEOTIDE SEQUENCE</scope>
    <source>
        <strain evidence="2">PC1</strain>
    </source>
</reference>
<proteinExistence type="predicted"/>
<feature type="transmembrane region" description="Helical" evidence="1">
    <location>
        <begin position="1086"/>
        <end position="1106"/>
    </location>
</feature>
<protein>
    <submittedName>
        <fullName evidence="2">Uncharacterized protein</fullName>
    </submittedName>
</protein>
<organism evidence="2">
    <name type="scientific">Trepomonas sp. PC1</name>
    <dbReference type="NCBI Taxonomy" id="1076344"/>
    <lineage>
        <taxon>Eukaryota</taxon>
        <taxon>Metamonada</taxon>
        <taxon>Diplomonadida</taxon>
        <taxon>Hexamitidae</taxon>
        <taxon>Hexamitinae</taxon>
        <taxon>Trepomonas</taxon>
    </lineage>
</organism>
<evidence type="ECO:0000256" key="1">
    <source>
        <dbReference type="SAM" id="Phobius"/>
    </source>
</evidence>
<gene>
    <name evidence="2" type="ORF">TPC1_17532</name>
</gene>
<dbReference type="SUPFAM" id="SSF50985">
    <property type="entry name" value="RCC1/BLIP-II"/>
    <property type="match status" value="1"/>
</dbReference>
<dbReference type="EMBL" id="GDID01005617">
    <property type="protein sequence ID" value="JAP90989.1"/>
    <property type="molecule type" value="Transcribed_RNA"/>
</dbReference>
<feature type="non-terminal residue" evidence="2">
    <location>
        <position position="1"/>
    </location>
</feature>
<keyword evidence="1" id="KW-0472">Membrane</keyword>
<sequence>LSAGCLDYADGDLCVLECKYFHESITKPANCLENCPNNLTDLIENKYVCSSTPCTAQQIVKIIHAITVQCIDPSSCSGNITYLGLGQTQDHSYQQVCVDCWYYYTGINAYQQSGIGDISNNQYLTGFTAINSQCYEQIKLGHSFASYIKDRYAFYSGSYRYYYKYSDKTSKYQDYYHQYYREAEQQQSGEYFDFSIANNVIHGYGETTSSKCGSDGGPGGLVSLNWLNEFVVLASTAFNSSFIVTPSQVYLSGYTSADGYVMGSKPAGSSFYAPVTNLQGINVRKIWSFGSNTIFQQADKKMFGLGKNDKGQLCKPITTAKVVERYPLDSQYNAVFAAFSHQSSIFRLVDGSVYYCGVHPMSLATNSESPVEIVDLPCSKLLLEDIQLSHSGMIALCQDGKVYVIGQGKNYDLGSNEVYGTWTQVLADSLIRSITPRQSMNMTSVTGNYTFALSNACPTIKPYLSSTNQCVTQCDTNEVVEVTRCIPESYCLRKSTAHIFEGRCYNCQQDTWMVIDDTYNCADCDPTKNDFMSRTLQLCGTPCQYKNFTTKIVVSGDNVSYNFCEAPVSADNEYCQYVIAPDYNICAHECAAPLRHYLQKCVTTCLEFDLLSQTTDNKMYCVAVCGSQLKLFSEEDNYCVDDCTAYQQLQIRDGDCTNSCTFINGSICEVGIGELCPRTYNNVCYDQCPGSLIAYSSSCMENCKQENEFLFQEQFNGLKCVQNCSIGYYLQNDTDNYCVQSCSPQKLLRASVHCVPDCQFNNLTDSSICENGTSANYCKISFNSICYQVCPDNLNLYNKNCIPLCKEVSLYAYQQTCITQQNCVDLSYITQEKEDFICREPCNQEMDYLFVNGSCTLSCDFVIQESDHRQCLQSFNEENCSVQVDKNCSMSCGDLKNDSRSCIELCSQNLKFDFNQECVSGCNVTQIEYTNGDFELLCIDECQQIKFEDNNCTDCVQQTQYDPLQQQCAIKCTLTLNQECVTDCPQRIQENECTDACTTKFQYDNICYNECKFGLVDDNQKTCSEIDIMQCKAPLVVKNLNCVAFAKAKHGDSCSTMVYVGQCVDVCPENTTLVEYECLKLPKESLGLVAGIGGPIFVIVVILVVWQLNMFKKLRRGQPKLIGKKVSDRFAFSVVTAQESKYTPQVKENVKHRTYKEKNSQPKKIQNGNFAKRKDFVDI</sequence>
<dbReference type="AlphaFoldDB" id="A0A146K643"/>
<keyword evidence="1" id="KW-0812">Transmembrane</keyword>
<accession>A0A146K643</accession>
<name>A0A146K643_9EUKA</name>
<dbReference type="InterPro" id="IPR009091">
    <property type="entry name" value="RCC1/BLIP-II"/>
</dbReference>
<dbReference type="Gene3D" id="2.130.10.30">
    <property type="entry name" value="Regulator of chromosome condensation 1/beta-lactamase-inhibitor protein II"/>
    <property type="match status" value="1"/>
</dbReference>
<keyword evidence="1" id="KW-1133">Transmembrane helix</keyword>